<organism evidence="1 2">
    <name type="scientific">Clostridium isatidis</name>
    <dbReference type="NCBI Taxonomy" id="182773"/>
    <lineage>
        <taxon>Bacteria</taxon>
        <taxon>Bacillati</taxon>
        <taxon>Bacillota</taxon>
        <taxon>Clostridia</taxon>
        <taxon>Eubacteriales</taxon>
        <taxon>Clostridiaceae</taxon>
        <taxon>Clostridium</taxon>
    </lineage>
</organism>
<dbReference type="EMBL" id="CP016786">
    <property type="protein sequence ID" value="ASW42852.1"/>
    <property type="molecule type" value="Genomic_DNA"/>
</dbReference>
<sequence>MLLDESFFDTLPTEVRYNQYVVIDGFGTLGESYLGTYASEIEAYKMYKKASSKYKRIFKANVTFVKIGNRNYMKSYEEI</sequence>
<evidence type="ECO:0000313" key="1">
    <source>
        <dbReference type="EMBL" id="ASW42852.1"/>
    </source>
</evidence>
<dbReference type="RefSeq" id="WP_119864990.1">
    <property type="nucleotide sequence ID" value="NZ_CP016786.1"/>
</dbReference>
<keyword evidence="2" id="KW-1185">Reference proteome</keyword>
<gene>
    <name evidence="1" type="ORF">BEN51_05020</name>
</gene>
<protein>
    <submittedName>
        <fullName evidence="1">Uncharacterized protein</fullName>
    </submittedName>
</protein>
<evidence type="ECO:0000313" key="2">
    <source>
        <dbReference type="Proteomes" id="UP000264883"/>
    </source>
</evidence>
<accession>A0A343JBE4</accession>
<reference evidence="1 2" key="1">
    <citation type="submission" date="2016-08" db="EMBL/GenBank/DDBJ databases">
        <title>Complete Genome Sequence Of The Indigo Reducing Clostridium isatidis DSM15098.</title>
        <authorList>
            <person name="Little G.T."/>
            <person name="Minton N.P."/>
        </authorList>
    </citation>
    <scope>NUCLEOTIDE SEQUENCE [LARGE SCALE GENOMIC DNA]</scope>
    <source>
        <strain evidence="1 2">DSM 15098</strain>
    </source>
</reference>
<dbReference type="AlphaFoldDB" id="A0A343JBE4"/>
<name>A0A343JBE4_9CLOT</name>
<dbReference type="KEGG" id="cia:BEN51_05020"/>
<dbReference type="Proteomes" id="UP000264883">
    <property type="component" value="Chromosome"/>
</dbReference>
<proteinExistence type="predicted"/>